<dbReference type="GO" id="GO:0051607">
    <property type="term" value="P:defense response to virus"/>
    <property type="evidence" value="ECO:0007669"/>
    <property type="project" value="UniProtKB-KW"/>
</dbReference>
<evidence type="ECO:0000259" key="2">
    <source>
        <dbReference type="Pfam" id="PF03787"/>
    </source>
</evidence>
<dbReference type="Proteomes" id="UP000242815">
    <property type="component" value="Unassembled WGS sequence"/>
</dbReference>
<sequence length="320" mass="35919">MKQLTYTVRFITPAFLGNAEQDGQWRTPPFKALLRQWWRVAVAQELKFDVNAIRRREADLFGVAADGGDSRKSRVRIRLDDWSLGELTQAPAIGQVAMGKNQIPAALYSGYGPVIPGPRLKANAAIQSGAEAQLRLAFPEQQGIEQALAMMHSYATLGGRSRNGWGSFELIGEQASLPVYTRDWQAAMQLDWAHALGLDEKGALVWESAPQARWEDAMKLLAQARVDMRRAVPDRLMLAYPDTRATMPGWGRNARVPHSLRFKVRAEQGKYIAVIFHMPCRPSNELWQKLAPQKQQGFIGCFQAAHACLDRHQQFQRGEA</sequence>
<gene>
    <name evidence="3" type="ORF">SAMN05216578_1058</name>
</gene>
<dbReference type="Pfam" id="PF03787">
    <property type="entry name" value="RAMPs"/>
    <property type="match status" value="1"/>
</dbReference>
<evidence type="ECO:0000313" key="3">
    <source>
        <dbReference type="EMBL" id="SFQ82298.1"/>
    </source>
</evidence>
<keyword evidence="1" id="KW-0051">Antiviral defense</keyword>
<proteinExistence type="predicted"/>
<dbReference type="STRING" id="1002526.SAMN05216578_1058"/>
<dbReference type="InterPro" id="IPR005537">
    <property type="entry name" value="RAMP_III_fam"/>
</dbReference>
<organism evidence="3 4">
    <name type="scientific">Halopseudomonas formosensis</name>
    <dbReference type="NCBI Taxonomy" id="1002526"/>
    <lineage>
        <taxon>Bacteria</taxon>
        <taxon>Pseudomonadati</taxon>
        <taxon>Pseudomonadota</taxon>
        <taxon>Gammaproteobacteria</taxon>
        <taxon>Pseudomonadales</taxon>
        <taxon>Pseudomonadaceae</taxon>
        <taxon>Halopseudomonas</taxon>
    </lineage>
</organism>
<feature type="domain" description="CRISPR type III-associated protein" evidence="2">
    <location>
        <begin position="8"/>
        <end position="169"/>
    </location>
</feature>
<dbReference type="RefSeq" id="WP_090538707.1">
    <property type="nucleotide sequence ID" value="NZ_FOYD01000005.1"/>
</dbReference>
<accession>A0A1I6BMX7</accession>
<dbReference type="AlphaFoldDB" id="A0A1I6BMX7"/>
<name>A0A1I6BMX7_9GAMM</name>
<reference evidence="3 4" key="1">
    <citation type="submission" date="2016-10" db="EMBL/GenBank/DDBJ databases">
        <authorList>
            <person name="de Groot N.N."/>
        </authorList>
    </citation>
    <scope>NUCLEOTIDE SEQUENCE [LARGE SCALE GENOMIC DNA]</scope>
    <source>
        <strain evidence="3 4">JCM 18415</strain>
    </source>
</reference>
<protein>
    <submittedName>
        <fullName evidence="3">CRISPR-associated protein Cmr1</fullName>
    </submittedName>
</protein>
<dbReference type="EMBL" id="FOYD01000005">
    <property type="protein sequence ID" value="SFQ82298.1"/>
    <property type="molecule type" value="Genomic_DNA"/>
</dbReference>
<dbReference type="OrthoDB" id="190500at2"/>
<evidence type="ECO:0000313" key="4">
    <source>
        <dbReference type="Proteomes" id="UP000242815"/>
    </source>
</evidence>
<evidence type="ECO:0000256" key="1">
    <source>
        <dbReference type="ARBA" id="ARBA00023118"/>
    </source>
</evidence>